<reference evidence="1 2" key="1">
    <citation type="journal article" date="2019" name="Sci. Rep.">
        <title>Orb-weaving spider Araneus ventricosus genome elucidates the spidroin gene catalogue.</title>
        <authorList>
            <person name="Kono N."/>
            <person name="Nakamura H."/>
            <person name="Ohtoshi R."/>
            <person name="Moran D.A.P."/>
            <person name="Shinohara A."/>
            <person name="Yoshida Y."/>
            <person name="Fujiwara M."/>
            <person name="Mori M."/>
            <person name="Tomita M."/>
            <person name="Arakawa K."/>
        </authorList>
    </citation>
    <scope>NUCLEOTIDE SEQUENCE [LARGE SCALE GENOMIC DNA]</scope>
</reference>
<dbReference type="EMBL" id="BGPR01016338">
    <property type="protein sequence ID" value="GBN72632.1"/>
    <property type="molecule type" value="Genomic_DNA"/>
</dbReference>
<gene>
    <name evidence="1" type="ORF">AVEN_270192_1</name>
</gene>
<keyword evidence="2" id="KW-1185">Reference proteome</keyword>
<proteinExistence type="predicted"/>
<protein>
    <submittedName>
        <fullName evidence="1">Uncharacterized protein</fullName>
    </submittedName>
</protein>
<dbReference type="Proteomes" id="UP000499080">
    <property type="component" value="Unassembled WGS sequence"/>
</dbReference>
<comment type="caution">
    <text evidence="1">The sequence shown here is derived from an EMBL/GenBank/DDBJ whole genome shotgun (WGS) entry which is preliminary data.</text>
</comment>
<evidence type="ECO:0000313" key="2">
    <source>
        <dbReference type="Proteomes" id="UP000499080"/>
    </source>
</evidence>
<sequence length="114" mass="13006">MGGPKRPHKLYTARFLVGVQKLPKEAFLYDPWLRKAPAHFCAPVRGWLDMNTLPLDRTGEVQFYVPTLDLTPLDFPMGPSEGNWCIETIVANTYGQLLVCMLLVLRWTPRCCNV</sequence>
<accession>A0A4Y2RA38</accession>
<evidence type="ECO:0000313" key="1">
    <source>
        <dbReference type="EMBL" id="GBN72632.1"/>
    </source>
</evidence>
<dbReference type="AlphaFoldDB" id="A0A4Y2RA38"/>
<name>A0A4Y2RA38_ARAVE</name>
<organism evidence="1 2">
    <name type="scientific">Araneus ventricosus</name>
    <name type="common">Orbweaver spider</name>
    <name type="synonym">Epeira ventricosa</name>
    <dbReference type="NCBI Taxonomy" id="182803"/>
    <lineage>
        <taxon>Eukaryota</taxon>
        <taxon>Metazoa</taxon>
        <taxon>Ecdysozoa</taxon>
        <taxon>Arthropoda</taxon>
        <taxon>Chelicerata</taxon>
        <taxon>Arachnida</taxon>
        <taxon>Araneae</taxon>
        <taxon>Araneomorphae</taxon>
        <taxon>Entelegynae</taxon>
        <taxon>Araneoidea</taxon>
        <taxon>Araneidae</taxon>
        <taxon>Araneus</taxon>
    </lineage>
</organism>